<feature type="disulfide bond" evidence="7">
    <location>
        <begin position="1140"/>
        <end position="1150"/>
    </location>
</feature>
<evidence type="ECO:0000259" key="13">
    <source>
        <dbReference type="PROSITE" id="PS50948"/>
    </source>
</evidence>
<dbReference type="Gene3D" id="2.170.140.10">
    <property type="entry name" value="Chitin binding domain"/>
    <property type="match status" value="3"/>
</dbReference>
<dbReference type="InterPro" id="IPR009003">
    <property type="entry name" value="Peptidase_S1_PA"/>
</dbReference>
<dbReference type="InterPro" id="IPR001190">
    <property type="entry name" value="SRCR"/>
</dbReference>
<feature type="compositionally biased region" description="Polar residues" evidence="8">
    <location>
        <begin position="713"/>
        <end position="764"/>
    </location>
</feature>
<feature type="disulfide bond" evidence="7">
    <location>
        <begin position="1258"/>
        <end position="1319"/>
    </location>
</feature>
<dbReference type="CDD" id="cd01099">
    <property type="entry name" value="PAN_AP_HGF"/>
    <property type="match status" value="1"/>
</dbReference>
<feature type="compositionally biased region" description="Basic and acidic residues" evidence="8">
    <location>
        <begin position="278"/>
        <end position="287"/>
    </location>
</feature>
<comment type="caution">
    <text evidence="14">The sequence shown here is derived from an EMBL/GenBank/DDBJ whole genome shotgun (WGS) entry which is preliminary data.</text>
</comment>
<evidence type="ECO:0000259" key="10">
    <source>
        <dbReference type="PROSITE" id="PS50240"/>
    </source>
</evidence>
<dbReference type="PANTHER" id="PTHR48071:SF28">
    <property type="entry name" value="SRCR DOMAIN-CONTAINING PROTEIN"/>
    <property type="match status" value="1"/>
</dbReference>
<evidence type="ECO:0000256" key="1">
    <source>
        <dbReference type="ARBA" id="ARBA00022670"/>
    </source>
</evidence>
<dbReference type="InterPro" id="IPR036772">
    <property type="entry name" value="SRCR-like_dom_sf"/>
</dbReference>
<dbReference type="PROSITE" id="PS50068">
    <property type="entry name" value="LDLRA_2"/>
    <property type="match status" value="3"/>
</dbReference>
<evidence type="ECO:0000256" key="2">
    <source>
        <dbReference type="ARBA" id="ARBA00022737"/>
    </source>
</evidence>
<evidence type="ECO:0000259" key="12">
    <source>
        <dbReference type="PROSITE" id="PS50940"/>
    </source>
</evidence>
<dbReference type="InterPro" id="IPR002172">
    <property type="entry name" value="LDrepeatLR_classA_rpt"/>
</dbReference>
<feature type="compositionally biased region" description="Polar residues" evidence="8">
    <location>
        <begin position="398"/>
        <end position="411"/>
    </location>
</feature>
<feature type="chain" id="PRO_5047166747" evidence="9">
    <location>
        <begin position="24"/>
        <end position="1568"/>
    </location>
</feature>
<dbReference type="Pfam" id="PF00530">
    <property type="entry name" value="SRCR"/>
    <property type="match status" value="2"/>
</dbReference>
<feature type="domain" description="Chitin-binding type-2" evidence="12">
    <location>
        <begin position="215"/>
        <end position="271"/>
    </location>
</feature>
<keyword evidence="1" id="KW-0645">Protease</keyword>
<gene>
    <name evidence="14" type="ORF">NQ317_013521</name>
</gene>
<dbReference type="PROSITE" id="PS50287">
    <property type="entry name" value="SRCR_2"/>
    <property type="match status" value="2"/>
</dbReference>
<dbReference type="SMART" id="SM00192">
    <property type="entry name" value="LDLa"/>
    <property type="match status" value="3"/>
</dbReference>
<accession>A0ABQ9JVW3</accession>
<dbReference type="Gene3D" id="3.50.4.10">
    <property type="entry name" value="Hepatocyte Growth Factor"/>
    <property type="match status" value="1"/>
</dbReference>
<dbReference type="SUPFAM" id="SSF57424">
    <property type="entry name" value="LDL receptor-like module"/>
    <property type="match status" value="3"/>
</dbReference>
<evidence type="ECO:0000259" key="11">
    <source>
        <dbReference type="PROSITE" id="PS50287"/>
    </source>
</evidence>
<feature type="domain" description="SRCR" evidence="11">
    <location>
        <begin position="1066"/>
        <end position="1171"/>
    </location>
</feature>
<sequence>MCRPHFIVISSIIAIVFLDGCKGIIQSNEERPKPTYTPGIKTARWKNHNVIQTHHNYSKVLVHNKPDGLSQYVVTQADKTQKVFPVYNAHSYGQPGDQQNIVGEKNPLSTQGYSASFTQGVPMTNRTIYKRKIRYKTVEVYEKCPEDATGQFVYYLSCNQFLNCWKGRGQPQNCSPGTLFNPNSLECDFPDKVECITGPRENTLEGMRSQKSTSQPTCPTEFVGLMPNYTDCSKFVNCNNGQHFSMDCPPGTLFDIDQNICDFTYKATCFNGQSNQEHQGHTADQYKYDSNTYGGQNYQQSGMLHPRYSSHEKIGTNSWFVGSYAPSQVYQGHRQPYQGQPQAAQGQPGYKNTQGSVHGNGQQNTQFYGSYTGYNRHNIDSKLDFDQVGQPNRPAVPTHNSFSQTYSQGNPNCNSQSCQGQQNTQYQSQGGHRGQTNGFYIVRNQRCNPQLENCGVQQGGTYPHQSHNQDQLQGHSVSNNFNQGQGVGQTQGQTAVRAQGQDQPPVTGNQQSGGYYYTSGQGGQQVTYIGNQGQTQNVQGQAGNGGYYRGSGQICDPKLQNCGYGAGIITQSQGRTTASPNYNKICNINDPNCHTSGAKPKKEAKCPKDFQGITRHPEDCAKFLNCANGLTFVQDCAPGTLFNPLISVCDFPYNVKCTTGDDGDVTTITAPKVEVYQTTDSYWQTRYEENARKYGQNAGQGNIREGTEAPPFQVTTPYNQGQTQGYNSYGQGQATQTPDIFRQNQGQSTYPHNQNGYNQSQNAFNQGQQTNPQTQNSQTNSQGQNFYNRDGASFTSRPKQTTIVSSQVGQSAIGDVDVGQIGVVSRPAPKPTRLPDYPDVVVPDERKNYNFRSTSPRSVDKAWPPQFPSTDVNADYVFEYDDGEPVTLEPQNVFYSDKKRKTVCSKEDFYCSSDACISKTMVCDGYRDCPNGKDELNCEEYLDRFALRKNHRLDVMEKQRWVNVSHNTCALLCVQTTRFSCRSFNYRKIDKTCFLTDSNVGLSGALVQYYPFDYYELKSGAINCSNLFKCHNDKCITTSQLCDGFDDCGDRQDEKNCKPSDFGYSSRLVGTQHPSEGRIEVTAFGKTGYICDDNFGIDDANVLCKELGYPLGAAEIRGNSYYAKDLKENNTLYMMDDLDCFGNESTLLDCNFLGWGIHNCRDQEIAGVLCKTPQGKCGKGYWKCDSGNECVPLSFVCDGLFDCTDNSDEGAQHCEAPVQMRLVNGSSKFEGRIEIKHHGIWGTICDDDFNEDAAKVTCKYFGFKGAAYVKKDAYFGPGEGPIWLDQVSCYGNETELEACTHWNYGEHNCDHTEDVGVICSDDLDVIEIQRNSRLNEGQRTSTRPPPVSCGFRKDNQFLENDLIHARVVSGSLARKGDYPWQAALRVKGKGKSAHWCGAVVISSKWVITAAHCLQGYAKGAYVVVAGEYNTDEEEGTEQQKYIEEYFIHENFRKGHKMNNDIALIKLKGTGFMLNEDVQPICLPDIDTNYEKELNCTISGFGSVKSGTSAYSHNMMAAWIPIHKSEICKMPHVYGTALTGGDDLRGVLGWGRRRLRWGQWRAAGLFRPG</sequence>
<keyword evidence="3" id="KW-0378">Hydrolase</keyword>
<proteinExistence type="predicted"/>
<dbReference type="SMART" id="SM00020">
    <property type="entry name" value="Tryp_SPc"/>
    <property type="match status" value="1"/>
</dbReference>
<dbReference type="PROSITE" id="PS00420">
    <property type="entry name" value="SRCR_1"/>
    <property type="match status" value="1"/>
</dbReference>
<dbReference type="SUPFAM" id="SSF50494">
    <property type="entry name" value="Trypsin-like serine proteases"/>
    <property type="match status" value="1"/>
</dbReference>
<feature type="region of interest" description="Disordered" evidence="8">
    <location>
        <begin position="458"/>
        <end position="517"/>
    </location>
</feature>
<feature type="region of interest" description="Disordered" evidence="8">
    <location>
        <begin position="697"/>
        <end position="797"/>
    </location>
</feature>
<dbReference type="InterPro" id="IPR003609">
    <property type="entry name" value="Pan_app"/>
</dbReference>
<dbReference type="SUPFAM" id="SSF56487">
    <property type="entry name" value="SRCR-like"/>
    <property type="match status" value="2"/>
</dbReference>
<feature type="domain" description="Chitin-binding type-2" evidence="12">
    <location>
        <begin position="603"/>
        <end position="659"/>
    </location>
</feature>
<feature type="disulfide bond" evidence="6">
    <location>
        <begin position="904"/>
        <end position="916"/>
    </location>
</feature>
<dbReference type="CDD" id="cd00112">
    <property type="entry name" value="LDLa"/>
    <property type="match status" value="3"/>
</dbReference>
<dbReference type="SMART" id="SM00202">
    <property type="entry name" value="SR"/>
    <property type="match status" value="2"/>
</dbReference>
<evidence type="ECO:0000256" key="6">
    <source>
        <dbReference type="PROSITE-ProRule" id="PRU00124"/>
    </source>
</evidence>
<keyword evidence="4" id="KW-0720">Serine protease</keyword>
<organism evidence="14 15">
    <name type="scientific">Molorchus minor</name>
    <dbReference type="NCBI Taxonomy" id="1323400"/>
    <lineage>
        <taxon>Eukaryota</taxon>
        <taxon>Metazoa</taxon>
        <taxon>Ecdysozoa</taxon>
        <taxon>Arthropoda</taxon>
        <taxon>Hexapoda</taxon>
        <taxon>Insecta</taxon>
        <taxon>Pterygota</taxon>
        <taxon>Neoptera</taxon>
        <taxon>Endopterygota</taxon>
        <taxon>Coleoptera</taxon>
        <taxon>Polyphaga</taxon>
        <taxon>Cucujiformia</taxon>
        <taxon>Chrysomeloidea</taxon>
        <taxon>Cerambycidae</taxon>
        <taxon>Lamiinae</taxon>
        <taxon>Monochamini</taxon>
        <taxon>Molorchus</taxon>
    </lineage>
</organism>
<dbReference type="EMBL" id="JAPWTJ010000139">
    <property type="protein sequence ID" value="KAJ8982219.1"/>
    <property type="molecule type" value="Genomic_DNA"/>
</dbReference>
<dbReference type="PROSITE" id="PS01209">
    <property type="entry name" value="LDLRA_1"/>
    <property type="match status" value="1"/>
</dbReference>
<evidence type="ECO:0000256" key="3">
    <source>
        <dbReference type="ARBA" id="ARBA00022801"/>
    </source>
</evidence>
<dbReference type="PROSITE" id="PS50240">
    <property type="entry name" value="TRYPSIN_DOM"/>
    <property type="match status" value="1"/>
</dbReference>
<reference evidence="14" key="1">
    <citation type="journal article" date="2023" name="Insect Mol. Biol.">
        <title>Genome sequencing provides insights into the evolution of gene families encoding plant cell wall-degrading enzymes in longhorned beetles.</title>
        <authorList>
            <person name="Shin N.R."/>
            <person name="Okamura Y."/>
            <person name="Kirsch R."/>
            <person name="Pauchet Y."/>
        </authorList>
    </citation>
    <scope>NUCLEOTIDE SEQUENCE</scope>
    <source>
        <strain evidence="14">MMC_N1</strain>
    </source>
</reference>
<dbReference type="SUPFAM" id="SSF57625">
    <property type="entry name" value="Invertebrate chitin-binding proteins"/>
    <property type="match status" value="3"/>
</dbReference>
<dbReference type="InterPro" id="IPR023415">
    <property type="entry name" value="LDLR_class-A_CS"/>
</dbReference>
<dbReference type="InterPro" id="IPR001254">
    <property type="entry name" value="Trypsin_dom"/>
</dbReference>
<feature type="region of interest" description="Disordered" evidence="8">
    <location>
        <begin position="274"/>
        <end position="294"/>
    </location>
</feature>
<feature type="disulfide bond" evidence="6">
    <location>
        <begin position="1030"/>
        <end position="1048"/>
    </location>
</feature>
<feature type="disulfide bond" evidence="6">
    <location>
        <begin position="923"/>
        <end position="938"/>
    </location>
</feature>
<dbReference type="SMART" id="SM00473">
    <property type="entry name" value="PAN_AP"/>
    <property type="match status" value="1"/>
</dbReference>
<feature type="compositionally biased region" description="Low complexity" evidence="8">
    <location>
        <begin position="412"/>
        <end position="430"/>
    </location>
</feature>
<evidence type="ECO:0000256" key="8">
    <source>
        <dbReference type="SAM" id="MobiDB-lite"/>
    </source>
</evidence>
<dbReference type="PANTHER" id="PTHR48071">
    <property type="entry name" value="SRCR DOMAIN-CONTAINING PROTEIN"/>
    <property type="match status" value="1"/>
</dbReference>
<dbReference type="InterPro" id="IPR002557">
    <property type="entry name" value="Chitin-bd_dom"/>
</dbReference>
<feature type="compositionally biased region" description="Polar residues" evidence="8">
    <location>
        <begin position="458"/>
        <end position="482"/>
    </location>
</feature>
<evidence type="ECO:0000313" key="15">
    <source>
        <dbReference type="Proteomes" id="UP001162164"/>
    </source>
</evidence>
<protein>
    <submittedName>
        <fullName evidence="14">Uncharacterized protein</fullName>
    </submittedName>
</protein>
<dbReference type="Gene3D" id="3.10.250.10">
    <property type="entry name" value="SRCR-like domain"/>
    <property type="match status" value="2"/>
</dbReference>
<feature type="compositionally biased region" description="Polar residues" evidence="8">
    <location>
        <begin position="351"/>
        <end position="373"/>
    </location>
</feature>
<dbReference type="CDD" id="cd00190">
    <property type="entry name" value="Tryp_SPc"/>
    <property type="match status" value="1"/>
</dbReference>
<dbReference type="PRINTS" id="PR00258">
    <property type="entry name" value="SPERACTRCPTR"/>
</dbReference>
<keyword evidence="5 7" id="KW-1015">Disulfide bond</keyword>
<evidence type="ECO:0000256" key="7">
    <source>
        <dbReference type="PROSITE-ProRule" id="PRU00196"/>
    </source>
</evidence>
<feature type="domain" description="SRCR" evidence="11">
    <location>
        <begin position="1220"/>
        <end position="1320"/>
    </location>
</feature>
<feature type="region of interest" description="Disordered" evidence="8">
    <location>
        <begin position="332"/>
        <end position="373"/>
    </location>
</feature>
<dbReference type="InterPro" id="IPR036508">
    <property type="entry name" value="Chitin-bd_dom_sf"/>
</dbReference>
<feature type="disulfide bond" evidence="7">
    <location>
        <begin position="1289"/>
        <end position="1299"/>
    </location>
</feature>
<dbReference type="Pfam" id="PF00089">
    <property type="entry name" value="Trypsin"/>
    <property type="match status" value="1"/>
</dbReference>
<name>A0ABQ9JVW3_9CUCU</name>
<keyword evidence="9" id="KW-0732">Signal</keyword>
<dbReference type="Gene3D" id="2.40.10.10">
    <property type="entry name" value="Trypsin-like serine proteases"/>
    <property type="match status" value="2"/>
</dbReference>
<dbReference type="PRINTS" id="PR00261">
    <property type="entry name" value="LDLRECEPTOR"/>
</dbReference>
<dbReference type="Proteomes" id="UP001162164">
    <property type="component" value="Unassembled WGS sequence"/>
</dbReference>
<feature type="region of interest" description="Disordered" evidence="8">
    <location>
        <begin position="387"/>
        <end position="434"/>
    </location>
</feature>
<dbReference type="InterPro" id="IPR043504">
    <property type="entry name" value="Peptidase_S1_PA_chymotrypsin"/>
</dbReference>
<dbReference type="PROSITE" id="PS00134">
    <property type="entry name" value="TRYPSIN_HIS"/>
    <property type="match status" value="1"/>
</dbReference>
<feature type="disulfide bond" evidence="6">
    <location>
        <begin position="911"/>
        <end position="929"/>
    </location>
</feature>
<evidence type="ECO:0000313" key="14">
    <source>
        <dbReference type="EMBL" id="KAJ8982219.1"/>
    </source>
</evidence>
<dbReference type="Gene3D" id="4.10.400.10">
    <property type="entry name" value="Low-density Lipoprotein Receptor"/>
    <property type="match status" value="3"/>
</dbReference>
<comment type="caution">
    <text evidence="7">Lacks conserved residue(s) required for the propagation of feature annotation.</text>
</comment>
<dbReference type="InterPro" id="IPR036055">
    <property type="entry name" value="LDL_receptor-like_sf"/>
</dbReference>
<evidence type="ECO:0000256" key="9">
    <source>
        <dbReference type="SAM" id="SignalP"/>
    </source>
</evidence>
<feature type="compositionally biased region" description="Polar residues" evidence="8">
    <location>
        <begin position="500"/>
        <end position="509"/>
    </location>
</feature>
<keyword evidence="2" id="KW-0677">Repeat</keyword>
<feature type="domain" description="Chitin-binding type-2" evidence="12">
    <location>
        <begin position="141"/>
        <end position="197"/>
    </location>
</feature>
<dbReference type="Pfam" id="PF01607">
    <property type="entry name" value="CBM_14"/>
    <property type="match status" value="3"/>
</dbReference>
<dbReference type="SMART" id="SM00494">
    <property type="entry name" value="ChtBD2"/>
    <property type="match status" value="3"/>
</dbReference>
<feature type="disulfide bond" evidence="6">
    <location>
        <begin position="1042"/>
        <end position="1057"/>
    </location>
</feature>
<feature type="compositionally biased region" description="Low complexity" evidence="8">
    <location>
        <begin position="765"/>
        <end position="785"/>
    </location>
</feature>
<dbReference type="SUPFAM" id="SSF57414">
    <property type="entry name" value="Hairpin loop containing domain-like"/>
    <property type="match status" value="1"/>
</dbReference>
<evidence type="ECO:0000256" key="4">
    <source>
        <dbReference type="ARBA" id="ARBA00022825"/>
    </source>
</evidence>
<feature type="signal peptide" evidence="9">
    <location>
        <begin position="1"/>
        <end position="23"/>
    </location>
</feature>
<feature type="compositionally biased region" description="Low complexity" evidence="8">
    <location>
        <begin position="335"/>
        <end position="350"/>
    </location>
</feature>
<dbReference type="Pfam" id="PF00057">
    <property type="entry name" value="Ldl_recept_a"/>
    <property type="match status" value="3"/>
</dbReference>
<keyword evidence="15" id="KW-1185">Reference proteome</keyword>
<dbReference type="PROSITE" id="PS50948">
    <property type="entry name" value="PAN"/>
    <property type="match status" value="1"/>
</dbReference>
<feature type="domain" description="Peptidase S1" evidence="10">
    <location>
        <begin position="1367"/>
        <end position="1568"/>
    </location>
</feature>
<feature type="disulfide bond" evidence="7">
    <location>
        <begin position="1245"/>
        <end position="1309"/>
    </location>
</feature>
<dbReference type="InterPro" id="IPR018114">
    <property type="entry name" value="TRYPSIN_HIS"/>
</dbReference>
<feature type="domain" description="Apple" evidence="13">
    <location>
        <begin position="938"/>
        <end position="1019"/>
    </location>
</feature>
<dbReference type="PROSITE" id="PS50940">
    <property type="entry name" value="CHIT_BIND_II"/>
    <property type="match status" value="3"/>
</dbReference>
<dbReference type="Pfam" id="PF00024">
    <property type="entry name" value="PAN_1"/>
    <property type="match status" value="1"/>
</dbReference>
<evidence type="ECO:0000256" key="5">
    <source>
        <dbReference type="ARBA" id="ARBA00023157"/>
    </source>
</evidence>